<dbReference type="RefSeq" id="XP_017769706.1">
    <property type="nucleotide sequence ID" value="XM_017914217.1"/>
</dbReference>
<dbReference type="InterPro" id="IPR000219">
    <property type="entry name" value="DH_dom"/>
</dbReference>
<dbReference type="PANTHER" id="PTHR22826">
    <property type="entry name" value="RHO GUANINE EXCHANGE FACTOR-RELATED"/>
    <property type="match status" value="1"/>
</dbReference>
<dbReference type="Gene3D" id="2.30.29.30">
    <property type="entry name" value="Pleckstrin-homology domain (PH domain)/Phosphotyrosine-binding domain (PTB)"/>
    <property type="match status" value="1"/>
</dbReference>
<protein>
    <submittedName>
        <fullName evidence="4">Kalirin-like</fullName>
    </submittedName>
</protein>
<dbReference type="SUPFAM" id="SSF50729">
    <property type="entry name" value="PH domain-like"/>
    <property type="match status" value="1"/>
</dbReference>
<evidence type="ECO:0000313" key="4">
    <source>
        <dbReference type="RefSeq" id="XP_017769706.1"/>
    </source>
</evidence>
<accession>A0ABM1M556</accession>
<dbReference type="InterPro" id="IPR055251">
    <property type="entry name" value="SOS1_NGEF_PH"/>
</dbReference>
<dbReference type="PROSITE" id="PS50010">
    <property type="entry name" value="DH_2"/>
    <property type="match status" value="1"/>
</dbReference>
<dbReference type="PROSITE" id="PS00741">
    <property type="entry name" value="DH_1"/>
    <property type="match status" value="1"/>
</dbReference>
<evidence type="ECO:0000256" key="1">
    <source>
        <dbReference type="ARBA" id="ARBA00022658"/>
    </source>
</evidence>
<gene>
    <name evidence="4" type="primary">LOC108557621</name>
</gene>
<dbReference type="InterPro" id="IPR035899">
    <property type="entry name" value="DBL_dom_sf"/>
</dbReference>
<dbReference type="PANTHER" id="PTHR22826:SF106">
    <property type="entry name" value="TRIO, ISOFORM A"/>
    <property type="match status" value="1"/>
</dbReference>
<evidence type="ECO:0000313" key="3">
    <source>
        <dbReference type="Proteomes" id="UP000695000"/>
    </source>
</evidence>
<name>A0ABM1M556_NICVS</name>
<dbReference type="CDD" id="cd00160">
    <property type="entry name" value="RhoGEF"/>
    <property type="match status" value="1"/>
</dbReference>
<dbReference type="Proteomes" id="UP000695000">
    <property type="component" value="Unplaced"/>
</dbReference>
<dbReference type="GeneID" id="108557621"/>
<dbReference type="InterPro" id="IPR051336">
    <property type="entry name" value="RhoGEF_Guanine_NuclExch_SF"/>
</dbReference>
<sequence>MMMSSKTKSKRVSRLISHFENLTISTDEKSVNGKELWETTQSQPQLKRCSSLFEDDSVEDIRWTYAHDTTKSVINYDADDDDDDDVIEVKRFNSIDNDRGGSIEDVRSQAMMLCEEYAKSLQSLGSDDVVKADEESVKDEECLQQVVHDKLEVLENIFAYSDDDDDEEDEPLYMNIDFHVKSENSYRSSGSTVSVEMEPSEMHEEPIYENVQMLSNLRRNASTTDLVTMRSHAKTPEDDQDQEKRAHVVKTIYDSMQNIRMQMVSAVHVNEIRKSINKSKMDYIVEELMHTEIKYLESLEYAINNYKSYVTERFKNGPKIAERMFCNIEQIYKQTSALLEEIKAKKDKYEEVGKIFKKHKNLFDLYPVYCRNKQESNRLVTDIFKNPIRKREEELGDKLGLSSYLLKPVQRLGKYELLLKNLSKCMKKDNQSTDHVDAAVDIVVRSSKRANDLLTLKYISDNPHSFRETGEFIYQDTFQILQPKRMEMEVLLFKKMVIFATRDSKDSESLQYHHSIDKNSLSIKHNEDSCTFRLSNYFLQKKDKYNDYKLKAKDFHTKEKWTKAIFDLLWEQLNNQKEELSKQRRYSEAYKDVQRDKENNVIESDIVLKNSTFYTSRK</sequence>
<dbReference type="InterPro" id="IPR011993">
    <property type="entry name" value="PH-like_dom_sf"/>
</dbReference>
<dbReference type="SUPFAM" id="SSF48065">
    <property type="entry name" value="DBL homology domain (DH-domain)"/>
    <property type="match status" value="1"/>
</dbReference>
<keyword evidence="3" id="KW-1185">Reference proteome</keyword>
<proteinExistence type="predicted"/>
<dbReference type="InterPro" id="IPR001331">
    <property type="entry name" value="GDS_CDC24_CS"/>
</dbReference>
<keyword evidence="1" id="KW-0344">Guanine-nucleotide releasing factor</keyword>
<reference evidence="4" key="1">
    <citation type="submission" date="2025-08" db="UniProtKB">
        <authorList>
            <consortium name="RefSeq"/>
        </authorList>
    </citation>
    <scope>IDENTIFICATION</scope>
    <source>
        <tissue evidence="4">Whole Larva</tissue>
    </source>
</reference>
<evidence type="ECO:0000259" key="2">
    <source>
        <dbReference type="PROSITE" id="PS50010"/>
    </source>
</evidence>
<dbReference type="Gene3D" id="1.20.900.10">
    <property type="entry name" value="Dbl homology (DH) domain"/>
    <property type="match status" value="1"/>
</dbReference>
<dbReference type="SMART" id="SM00325">
    <property type="entry name" value="RhoGEF"/>
    <property type="match status" value="1"/>
</dbReference>
<organism evidence="3 4">
    <name type="scientific">Nicrophorus vespilloides</name>
    <name type="common">Boreal carrion beetle</name>
    <dbReference type="NCBI Taxonomy" id="110193"/>
    <lineage>
        <taxon>Eukaryota</taxon>
        <taxon>Metazoa</taxon>
        <taxon>Ecdysozoa</taxon>
        <taxon>Arthropoda</taxon>
        <taxon>Hexapoda</taxon>
        <taxon>Insecta</taxon>
        <taxon>Pterygota</taxon>
        <taxon>Neoptera</taxon>
        <taxon>Endopterygota</taxon>
        <taxon>Coleoptera</taxon>
        <taxon>Polyphaga</taxon>
        <taxon>Staphyliniformia</taxon>
        <taxon>Silphidae</taxon>
        <taxon>Nicrophorinae</taxon>
        <taxon>Nicrophorus</taxon>
    </lineage>
</organism>
<dbReference type="Pfam" id="PF00621">
    <property type="entry name" value="RhoGEF"/>
    <property type="match status" value="1"/>
</dbReference>
<feature type="domain" description="DH" evidence="2">
    <location>
        <begin position="280"/>
        <end position="453"/>
    </location>
</feature>
<dbReference type="Pfam" id="PF22697">
    <property type="entry name" value="SOS1_NGEF_PH"/>
    <property type="match status" value="1"/>
</dbReference>